<evidence type="ECO:0000256" key="1">
    <source>
        <dbReference type="ARBA" id="ARBA00008031"/>
    </source>
</evidence>
<dbReference type="NCBIfam" id="NF042940">
    <property type="entry name" value="racemase_DgcA"/>
    <property type="match status" value="1"/>
</dbReference>
<dbReference type="InterPro" id="IPR034593">
    <property type="entry name" value="DgoD-like"/>
</dbReference>
<dbReference type="OrthoDB" id="9796450at2"/>
<dbReference type="SFLD" id="SFLDF00010">
    <property type="entry name" value="dipeptide_epimerase"/>
    <property type="match status" value="1"/>
</dbReference>
<accession>A0A346NIN6</accession>
<evidence type="ECO:0000313" key="10">
    <source>
        <dbReference type="Proteomes" id="UP000262073"/>
    </source>
</evidence>
<dbReference type="PROSITE" id="PS00908">
    <property type="entry name" value="MR_MLE_1"/>
    <property type="match status" value="1"/>
</dbReference>
<evidence type="ECO:0000313" key="9">
    <source>
        <dbReference type="EMBL" id="AXR05393.1"/>
    </source>
</evidence>
<dbReference type="GO" id="GO:0009063">
    <property type="term" value="P:amino acid catabolic process"/>
    <property type="evidence" value="ECO:0007669"/>
    <property type="project" value="InterPro"/>
</dbReference>
<evidence type="ECO:0000256" key="6">
    <source>
        <dbReference type="PIRSR" id="PIRSR634603-3"/>
    </source>
</evidence>
<keyword evidence="10" id="KW-1185">Reference proteome</keyword>
<feature type="binding site" evidence="6">
    <location>
        <position position="224"/>
    </location>
    <ligand>
        <name>Mg(2+)</name>
        <dbReference type="ChEBI" id="CHEBI:18420"/>
    </ligand>
</feature>
<dbReference type="EMBL" id="CP031769">
    <property type="protein sequence ID" value="AXR05393.1"/>
    <property type="molecule type" value="Genomic_DNA"/>
</dbReference>
<name>A0A346NIN6_9ALTE</name>
<organism evidence="9 10">
    <name type="scientific">Salinimonas sediminis</name>
    <dbReference type="NCBI Taxonomy" id="2303538"/>
    <lineage>
        <taxon>Bacteria</taxon>
        <taxon>Pseudomonadati</taxon>
        <taxon>Pseudomonadota</taxon>
        <taxon>Gammaproteobacteria</taxon>
        <taxon>Alteromonadales</taxon>
        <taxon>Alteromonadaceae</taxon>
        <taxon>Alteromonas/Salinimonas group</taxon>
        <taxon>Salinimonas</taxon>
    </lineage>
</organism>
<dbReference type="PROSITE" id="PS00909">
    <property type="entry name" value="MR_MLE_2"/>
    <property type="match status" value="1"/>
</dbReference>
<evidence type="ECO:0000256" key="7">
    <source>
        <dbReference type="RuleBase" id="RU366006"/>
    </source>
</evidence>
<comment type="similarity">
    <text evidence="1 7">Belongs to the mandelate racemase/muconate lactonizing enzyme family.</text>
</comment>
<evidence type="ECO:0000256" key="5">
    <source>
        <dbReference type="PIRSR" id="PIRSR634603-1"/>
    </source>
</evidence>
<dbReference type="InterPro" id="IPR036849">
    <property type="entry name" value="Enolase-like_C_sf"/>
</dbReference>
<dbReference type="InterPro" id="IPR029065">
    <property type="entry name" value="Enolase_C-like"/>
</dbReference>
<reference evidence="9 10" key="1">
    <citation type="submission" date="2018-08" db="EMBL/GenBank/DDBJ databases">
        <title>Salinimonas sediminis sp. nov., a piezophilic bacterium isolated from a deep-sea sediment sample from the New Britain Trench.</title>
        <authorList>
            <person name="Cao J."/>
        </authorList>
    </citation>
    <scope>NUCLEOTIDE SEQUENCE [LARGE SCALE GENOMIC DNA]</scope>
    <source>
        <strain evidence="9 10">N102</strain>
    </source>
</reference>
<feature type="domain" description="Mandelate racemase/muconate lactonizing enzyme C-terminal" evidence="8">
    <location>
        <begin position="131"/>
        <end position="222"/>
    </location>
</feature>
<dbReference type="SFLD" id="SFLDS00001">
    <property type="entry name" value="Enolase"/>
    <property type="match status" value="1"/>
</dbReference>
<evidence type="ECO:0000259" key="8">
    <source>
        <dbReference type="SMART" id="SM00922"/>
    </source>
</evidence>
<feature type="binding site" evidence="6">
    <location>
        <position position="201"/>
    </location>
    <ligand>
        <name>Mg(2+)</name>
        <dbReference type="ChEBI" id="CHEBI:18420"/>
    </ligand>
</feature>
<dbReference type="SMART" id="SM00922">
    <property type="entry name" value="MR_MLE"/>
    <property type="match status" value="1"/>
</dbReference>
<dbReference type="Gene3D" id="3.20.20.120">
    <property type="entry name" value="Enolase-like C-terminal domain"/>
    <property type="match status" value="1"/>
</dbReference>
<comment type="cofactor">
    <cofactor evidence="6 7">
        <name>Mg(2+)</name>
        <dbReference type="ChEBI" id="CHEBI:18420"/>
    </cofactor>
    <text evidence="6 7">Binds 1 Mg(2+) ion per subunit.</text>
</comment>
<dbReference type="SUPFAM" id="SSF54826">
    <property type="entry name" value="Enolase N-terminal domain-like"/>
    <property type="match status" value="1"/>
</dbReference>
<dbReference type="InterPro" id="IPR013341">
    <property type="entry name" value="Mandelate_racemase_N_dom"/>
</dbReference>
<keyword evidence="3 6" id="KW-0460">Magnesium</keyword>
<sequence>MSMQWRAYHESLPLAREFRISRGAKTHADVIVVEVSQHGATGRGEAVPYARYGESIDQALAQLQRVAPRLTDISMHSDLPQLLEAGAARNALDCALWDLTAKLRHTPVSELIGFTPPRHCLTAQTVSVGPLEQMREEALSLGQAQLIKVKLDPESVVDKIRAIHQVCPTSQFIVDANEGWTLKLLEQVAPQLSSMNVALIEQPLPAHDDELLAHYRGPVPLCADESCHTAATLPSLKNKYQAVNIKLDKTGGLTEAVALYQAAKAQNFSVMVGCMVASSLAMAPAFLLCQGADFVDLDGPILIKQDRPNGFIIENGIMRNPAQLLWGMGSD</sequence>
<dbReference type="InterPro" id="IPR034603">
    <property type="entry name" value="Dipeptide_epimerase"/>
</dbReference>
<dbReference type="InterPro" id="IPR018110">
    <property type="entry name" value="Mandel_Rmase/mucon_lact_enz_CS"/>
</dbReference>
<dbReference type="Pfam" id="PF02746">
    <property type="entry name" value="MR_MLE_N"/>
    <property type="match status" value="1"/>
</dbReference>
<gene>
    <name evidence="9" type="ORF">D0Y50_02830</name>
</gene>
<proteinExistence type="inferred from homology"/>
<feature type="binding site" evidence="6">
    <location>
        <position position="175"/>
    </location>
    <ligand>
        <name>Mg(2+)</name>
        <dbReference type="ChEBI" id="CHEBI:18420"/>
    </ligand>
</feature>
<feature type="active site" description="Proton acceptor; specific for (S)-substrate epimerization" evidence="5">
    <location>
        <position position="246"/>
    </location>
</feature>
<dbReference type="InterPro" id="IPR029017">
    <property type="entry name" value="Enolase-like_N"/>
</dbReference>
<dbReference type="EC" id="5.1.1.-" evidence="7"/>
<evidence type="ECO:0000256" key="2">
    <source>
        <dbReference type="ARBA" id="ARBA00022723"/>
    </source>
</evidence>
<dbReference type="Gene3D" id="3.30.390.10">
    <property type="entry name" value="Enolase-like, N-terminal domain"/>
    <property type="match status" value="1"/>
</dbReference>
<dbReference type="CDD" id="cd03319">
    <property type="entry name" value="L-Ala-DL-Glu_epimerase"/>
    <property type="match status" value="1"/>
</dbReference>
<dbReference type="InterPro" id="IPR013342">
    <property type="entry name" value="Mandelate_racemase_C"/>
</dbReference>
<dbReference type="Pfam" id="PF13378">
    <property type="entry name" value="MR_MLE_C"/>
    <property type="match status" value="1"/>
</dbReference>
<evidence type="ECO:0000256" key="4">
    <source>
        <dbReference type="ARBA" id="ARBA00023235"/>
    </source>
</evidence>
<keyword evidence="4 7" id="KW-0413">Isomerase</keyword>
<dbReference type="GO" id="GO:0046872">
    <property type="term" value="F:metal ion binding"/>
    <property type="evidence" value="ECO:0007669"/>
    <property type="project" value="UniProtKB-KW"/>
</dbReference>
<dbReference type="PANTHER" id="PTHR48080">
    <property type="entry name" value="D-GALACTONATE DEHYDRATASE-RELATED"/>
    <property type="match status" value="1"/>
</dbReference>
<dbReference type="KEGG" id="salm:D0Y50_02830"/>
<dbReference type="GO" id="GO:0016855">
    <property type="term" value="F:racemase and epimerase activity, acting on amino acids and derivatives"/>
    <property type="evidence" value="ECO:0007669"/>
    <property type="project" value="UniProtKB-UniRule"/>
</dbReference>
<dbReference type="SUPFAM" id="SSF51604">
    <property type="entry name" value="Enolase C-terminal domain-like"/>
    <property type="match status" value="1"/>
</dbReference>
<dbReference type="Proteomes" id="UP000262073">
    <property type="component" value="Chromosome"/>
</dbReference>
<feature type="active site" description="Proton acceptor; specific for (R)-substrate epimerization" evidence="5">
    <location>
        <position position="150"/>
    </location>
</feature>
<dbReference type="PANTHER" id="PTHR48080:SF3">
    <property type="entry name" value="ENOLASE SUPERFAMILY MEMBER DDB_G0284701"/>
    <property type="match status" value="1"/>
</dbReference>
<dbReference type="SFLD" id="SFLDG00180">
    <property type="entry name" value="muconate_cycloisomerase"/>
    <property type="match status" value="1"/>
</dbReference>
<dbReference type="AlphaFoldDB" id="A0A346NIN6"/>
<keyword evidence="2 6" id="KW-0479">Metal-binding</keyword>
<protein>
    <recommendedName>
        <fullName evidence="7">Dipeptide epimerase</fullName>
        <ecNumber evidence="7">5.1.1.-</ecNumber>
    </recommendedName>
</protein>
<evidence type="ECO:0000256" key="3">
    <source>
        <dbReference type="ARBA" id="ARBA00022842"/>
    </source>
</evidence>